<dbReference type="InterPro" id="IPR025110">
    <property type="entry name" value="AMP-bd_C"/>
</dbReference>
<dbReference type="Gene3D" id="3.40.50.12780">
    <property type="entry name" value="N-terminal domain of ligase-like"/>
    <property type="match status" value="1"/>
</dbReference>
<evidence type="ECO:0000313" key="7">
    <source>
        <dbReference type="Proteomes" id="UP000011585"/>
    </source>
</evidence>
<dbReference type="GO" id="GO:0031956">
    <property type="term" value="F:medium-chain fatty acid-CoA ligase activity"/>
    <property type="evidence" value="ECO:0007669"/>
    <property type="project" value="TreeGrafter"/>
</dbReference>
<proteinExistence type="inferred from homology"/>
<feature type="domain" description="AMP-binding enzyme C-terminal" evidence="5">
    <location>
        <begin position="482"/>
        <end position="552"/>
    </location>
</feature>
<dbReference type="Pfam" id="PF13193">
    <property type="entry name" value="AMP-binding_C"/>
    <property type="match status" value="1"/>
</dbReference>
<feature type="compositionally biased region" description="Basic and acidic residues" evidence="3">
    <location>
        <begin position="215"/>
        <end position="228"/>
    </location>
</feature>
<dbReference type="GeneID" id="9993298"/>
<feature type="compositionally biased region" description="Low complexity" evidence="3">
    <location>
        <begin position="191"/>
        <end position="204"/>
    </location>
</feature>
<dbReference type="Pfam" id="PF00501">
    <property type="entry name" value="AMP-binding"/>
    <property type="match status" value="1"/>
</dbReference>
<evidence type="ECO:0000259" key="4">
    <source>
        <dbReference type="Pfam" id="PF00501"/>
    </source>
</evidence>
<dbReference type="RefSeq" id="WP_006054283.1">
    <property type="nucleotide sequence ID" value="NC_014729.1"/>
</dbReference>
<dbReference type="EMBL" id="AOHT01000014">
    <property type="protein sequence ID" value="ELY29600.1"/>
    <property type="molecule type" value="Genomic_DNA"/>
</dbReference>
<dbReference type="Proteomes" id="UP000011585">
    <property type="component" value="Unassembled WGS sequence"/>
</dbReference>
<feature type="region of interest" description="Disordered" evidence="3">
    <location>
        <begin position="180"/>
        <end position="236"/>
    </location>
</feature>
<evidence type="ECO:0000259" key="5">
    <source>
        <dbReference type="Pfam" id="PF13193"/>
    </source>
</evidence>
<reference evidence="6 7" key="1">
    <citation type="journal article" date="2014" name="PLoS Genet.">
        <title>Phylogenetically driven sequencing of extremely halophilic archaea reveals strategies for static and dynamic osmo-response.</title>
        <authorList>
            <person name="Becker E.A."/>
            <person name="Seitzer P.M."/>
            <person name="Tritt A."/>
            <person name="Larsen D."/>
            <person name="Krusor M."/>
            <person name="Yao A.I."/>
            <person name="Wu D."/>
            <person name="Madern D."/>
            <person name="Eisen J.A."/>
            <person name="Darling A.E."/>
            <person name="Facciotti M.T."/>
        </authorList>
    </citation>
    <scope>NUCLEOTIDE SEQUENCE [LARGE SCALE GENOMIC DNA]</scope>
    <source>
        <strain evidence="6 7">DSM 11551</strain>
    </source>
</reference>
<dbReference type="PROSITE" id="PS00455">
    <property type="entry name" value="AMP_BINDING"/>
    <property type="match status" value="1"/>
</dbReference>
<accession>L9UXE8</accession>
<evidence type="ECO:0000256" key="1">
    <source>
        <dbReference type="ARBA" id="ARBA00006432"/>
    </source>
</evidence>
<dbReference type="AlphaFoldDB" id="L9UXE8"/>
<dbReference type="PATRIC" id="fig|469382.19.peg.945"/>
<evidence type="ECO:0000313" key="6">
    <source>
        <dbReference type="EMBL" id="ELY29600.1"/>
    </source>
</evidence>
<dbReference type="OrthoDB" id="193284at2157"/>
<protein>
    <submittedName>
        <fullName evidence="6">Acyl-CoA synthetase</fullName>
    </submittedName>
</protein>
<feature type="domain" description="AMP-dependent synthetase/ligase" evidence="4">
    <location>
        <begin position="29"/>
        <end position="432"/>
    </location>
</feature>
<dbReference type="SUPFAM" id="SSF56801">
    <property type="entry name" value="Acetyl-CoA synthetase-like"/>
    <property type="match status" value="1"/>
</dbReference>
<name>L9UXE8_HALBP</name>
<comment type="caution">
    <text evidence="6">The sequence shown here is derived from an EMBL/GenBank/DDBJ whole genome shotgun (WGS) entry which is preliminary data.</text>
</comment>
<sequence length="568" mass="61093">MSEGNDDGLGAFLPVSDAGPNRWVGGWSERRAQLSPEKVGLVDATTDQSFTYAELDARANRTARLLRQYGVETGERVAVISRNRPELVDLFFATAKTGGVLAPLSHRLAAPEIAELLTTVDPKLLVIESPFVELVADARAADAFDTGPSILVLSADDAGNDSDDLSDAPAFAAVPTFASALPDDASDPSDDASTPSDNASTSSDDASDPSDDASPAEHTDVSMDDPHLFLHTGGSTGTPKETVLTHEGILWNSFNTITAWGLCPEDTTPMVFPMFHTGGWNVITVPLFHLGGTVVIARDFDPAAVLRLIPKHDASVLIAVPAVLRMMCAHDDWTETDLSTLRFVKSGGGPCRESVMQAWWDRDIDLSQGYGLTECGPNNFAMPDGWPHEKADSVGVPAMHVDARVVDDDGNELQGEVGELELSGPHAARKYWNAPEETRETFDDGWVSTGDLARVDDDGYVHIEGRKKNMFVSGGENVYPPEVEDAVTAHPKVEDAVVIGIPDERWGQVGRAVVQGDDSVTVEELSAFLDDRLARFKQPKSVVFVDEMPMSGPSKIDRQALKDRFGGG</sequence>
<dbReference type="PANTHER" id="PTHR43201">
    <property type="entry name" value="ACYL-COA SYNTHETASE"/>
    <property type="match status" value="1"/>
</dbReference>
<dbReference type="InterPro" id="IPR000873">
    <property type="entry name" value="AMP-dep_synth/lig_dom"/>
</dbReference>
<dbReference type="InterPro" id="IPR045851">
    <property type="entry name" value="AMP-bd_C_sf"/>
</dbReference>
<evidence type="ECO:0000256" key="3">
    <source>
        <dbReference type="SAM" id="MobiDB-lite"/>
    </source>
</evidence>
<organism evidence="6 7">
    <name type="scientific">Halogeometricum borinquense (strain ATCC 700274 / DSM 11551 / JCM 10706 / KCTC 4070 / PR3)</name>
    <dbReference type="NCBI Taxonomy" id="469382"/>
    <lineage>
        <taxon>Archaea</taxon>
        <taxon>Methanobacteriati</taxon>
        <taxon>Methanobacteriota</taxon>
        <taxon>Stenosarchaea group</taxon>
        <taxon>Halobacteria</taxon>
        <taxon>Halobacteriales</taxon>
        <taxon>Haloferacaceae</taxon>
        <taxon>Halogeometricum</taxon>
    </lineage>
</organism>
<dbReference type="PANTHER" id="PTHR43201:SF5">
    <property type="entry name" value="MEDIUM-CHAIN ACYL-COA LIGASE ACSF2, MITOCHONDRIAL"/>
    <property type="match status" value="1"/>
</dbReference>
<dbReference type="GO" id="GO:0006631">
    <property type="term" value="P:fatty acid metabolic process"/>
    <property type="evidence" value="ECO:0007669"/>
    <property type="project" value="TreeGrafter"/>
</dbReference>
<comment type="similarity">
    <text evidence="1">Belongs to the ATP-dependent AMP-binding enzyme family.</text>
</comment>
<gene>
    <name evidence="6" type="ORF">C499_04818</name>
</gene>
<keyword evidence="2" id="KW-0436">Ligase</keyword>
<dbReference type="InterPro" id="IPR020845">
    <property type="entry name" value="AMP-binding_CS"/>
</dbReference>
<evidence type="ECO:0000256" key="2">
    <source>
        <dbReference type="ARBA" id="ARBA00022598"/>
    </source>
</evidence>
<dbReference type="InterPro" id="IPR042099">
    <property type="entry name" value="ANL_N_sf"/>
</dbReference>
<dbReference type="Gene3D" id="3.30.300.30">
    <property type="match status" value="1"/>
</dbReference>